<name>A0A8X6NN43_NEPPI</name>
<dbReference type="EMBL" id="BMAW01059855">
    <property type="protein sequence ID" value="GFT23262.1"/>
    <property type="molecule type" value="Genomic_DNA"/>
</dbReference>
<evidence type="ECO:0000313" key="1">
    <source>
        <dbReference type="EMBL" id="GFT23262.1"/>
    </source>
</evidence>
<reference evidence="1" key="1">
    <citation type="submission" date="2020-08" db="EMBL/GenBank/DDBJ databases">
        <title>Multicomponent nature underlies the extraordinary mechanical properties of spider dragline silk.</title>
        <authorList>
            <person name="Kono N."/>
            <person name="Nakamura H."/>
            <person name="Mori M."/>
            <person name="Yoshida Y."/>
            <person name="Ohtoshi R."/>
            <person name="Malay A.D."/>
            <person name="Moran D.A.P."/>
            <person name="Tomita M."/>
            <person name="Numata K."/>
            <person name="Arakawa K."/>
        </authorList>
    </citation>
    <scope>NUCLEOTIDE SEQUENCE</scope>
</reference>
<protein>
    <submittedName>
        <fullName evidence="1">Uncharacterized protein</fullName>
    </submittedName>
</protein>
<gene>
    <name evidence="1" type="ORF">NPIL_120311</name>
</gene>
<accession>A0A8X6NN43</accession>
<evidence type="ECO:0000313" key="2">
    <source>
        <dbReference type="Proteomes" id="UP000887013"/>
    </source>
</evidence>
<dbReference type="Proteomes" id="UP000887013">
    <property type="component" value="Unassembled WGS sequence"/>
</dbReference>
<sequence>MKSEKETYPDSSSINPNDALLARIVPLEQKIESMQINENDLDKNLDVINEIRLVDKSIGLQFLVDSGADALA</sequence>
<keyword evidence="2" id="KW-1185">Reference proteome</keyword>
<proteinExistence type="predicted"/>
<comment type="caution">
    <text evidence="1">The sequence shown here is derived from an EMBL/GenBank/DDBJ whole genome shotgun (WGS) entry which is preliminary data.</text>
</comment>
<organism evidence="1 2">
    <name type="scientific">Nephila pilipes</name>
    <name type="common">Giant wood spider</name>
    <name type="synonym">Nephila maculata</name>
    <dbReference type="NCBI Taxonomy" id="299642"/>
    <lineage>
        <taxon>Eukaryota</taxon>
        <taxon>Metazoa</taxon>
        <taxon>Ecdysozoa</taxon>
        <taxon>Arthropoda</taxon>
        <taxon>Chelicerata</taxon>
        <taxon>Arachnida</taxon>
        <taxon>Araneae</taxon>
        <taxon>Araneomorphae</taxon>
        <taxon>Entelegynae</taxon>
        <taxon>Araneoidea</taxon>
        <taxon>Nephilidae</taxon>
        <taxon>Nephila</taxon>
    </lineage>
</organism>
<dbReference type="AlphaFoldDB" id="A0A8X6NN43"/>